<evidence type="ECO:0000313" key="3">
    <source>
        <dbReference type="EMBL" id="KAF2146738.1"/>
    </source>
</evidence>
<sequence length="163" mass="18312">LPPPTADAPSAGTTPMSDSVRELLPLLKAQAPHYIRAHIHARPYILTLGDTLRLPFLMKDVVPGDVLRLNRATVLGSRDFTLQAAASSKGTREQPGGILRYLNDRLFVCRAVVTGVESEPMRIMEKTKRRRRHVRHAKSKHKYTVLKISELVVKSPEEVEMEE</sequence>
<dbReference type="EMBL" id="ML995475">
    <property type="protein sequence ID" value="KAF2146738.1"/>
    <property type="molecule type" value="Genomic_DNA"/>
</dbReference>
<comment type="similarity">
    <text evidence="1">Belongs to the bacterial ribosomal protein bL21 family.</text>
</comment>
<reference evidence="3" key="1">
    <citation type="journal article" date="2020" name="Stud. Mycol.">
        <title>101 Dothideomycetes genomes: a test case for predicting lifestyles and emergence of pathogens.</title>
        <authorList>
            <person name="Haridas S."/>
            <person name="Albert R."/>
            <person name="Binder M."/>
            <person name="Bloem J."/>
            <person name="Labutti K."/>
            <person name="Salamov A."/>
            <person name="Andreopoulos B."/>
            <person name="Baker S."/>
            <person name="Barry K."/>
            <person name="Bills G."/>
            <person name="Bluhm B."/>
            <person name="Cannon C."/>
            <person name="Castanera R."/>
            <person name="Culley D."/>
            <person name="Daum C."/>
            <person name="Ezra D."/>
            <person name="Gonzalez J."/>
            <person name="Henrissat B."/>
            <person name="Kuo A."/>
            <person name="Liang C."/>
            <person name="Lipzen A."/>
            <person name="Lutzoni F."/>
            <person name="Magnuson J."/>
            <person name="Mondo S."/>
            <person name="Nolan M."/>
            <person name="Ohm R."/>
            <person name="Pangilinan J."/>
            <person name="Park H.-J."/>
            <person name="Ramirez L."/>
            <person name="Alfaro M."/>
            <person name="Sun H."/>
            <person name="Tritt A."/>
            <person name="Yoshinaga Y."/>
            <person name="Zwiers L.-H."/>
            <person name="Turgeon B."/>
            <person name="Goodwin S."/>
            <person name="Spatafora J."/>
            <person name="Crous P."/>
            <person name="Grigoriev I."/>
        </authorList>
    </citation>
    <scope>NUCLEOTIDE SEQUENCE</scope>
    <source>
        <strain evidence="3">CBS 121167</strain>
    </source>
</reference>
<evidence type="ECO:0000256" key="1">
    <source>
        <dbReference type="ARBA" id="ARBA00008563"/>
    </source>
</evidence>
<feature type="non-terminal residue" evidence="3">
    <location>
        <position position="163"/>
    </location>
</feature>
<feature type="non-terminal residue" evidence="3">
    <location>
        <position position="1"/>
    </location>
</feature>
<proteinExistence type="inferred from homology"/>
<keyword evidence="4" id="KW-1185">Reference proteome</keyword>
<accession>A0A6A6BSG3</accession>
<evidence type="ECO:0000256" key="2">
    <source>
        <dbReference type="ARBA" id="ARBA00044129"/>
    </source>
</evidence>
<dbReference type="GO" id="GO:0003735">
    <property type="term" value="F:structural constituent of ribosome"/>
    <property type="evidence" value="ECO:0007669"/>
    <property type="project" value="TreeGrafter"/>
</dbReference>
<dbReference type="PANTHER" id="PTHR21349:SF0">
    <property type="entry name" value="LARGE RIBOSOMAL SUBUNIT PROTEIN BL21M"/>
    <property type="match status" value="1"/>
</dbReference>
<gene>
    <name evidence="3" type="ORF">K452DRAFT_200544</name>
</gene>
<organism evidence="3 4">
    <name type="scientific">Aplosporella prunicola CBS 121167</name>
    <dbReference type="NCBI Taxonomy" id="1176127"/>
    <lineage>
        <taxon>Eukaryota</taxon>
        <taxon>Fungi</taxon>
        <taxon>Dikarya</taxon>
        <taxon>Ascomycota</taxon>
        <taxon>Pezizomycotina</taxon>
        <taxon>Dothideomycetes</taxon>
        <taxon>Dothideomycetes incertae sedis</taxon>
        <taxon>Botryosphaeriales</taxon>
        <taxon>Aplosporellaceae</taxon>
        <taxon>Aplosporella</taxon>
    </lineage>
</organism>
<dbReference type="InterPro" id="IPR028909">
    <property type="entry name" value="bL21-like"/>
</dbReference>
<dbReference type="RefSeq" id="XP_033402447.1">
    <property type="nucleotide sequence ID" value="XM_033536030.1"/>
</dbReference>
<dbReference type="Proteomes" id="UP000799438">
    <property type="component" value="Unassembled WGS sequence"/>
</dbReference>
<dbReference type="SUPFAM" id="SSF141091">
    <property type="entry name" value="L21p-like"/>
    <property type="match status" value="1"/>
</dbReference>
<dbReference type="PANTHER" id="PTHR21349">
    <property type="entry name" value="50S RIBOSOMAL PROTEIN L21"/>
    <property type="match status" value="1"/>
</dbReference>
<dbReference type="OrthoDB" id="5994at2759"/>
<dbReference type="InterPro" id="IPR036164">
    <property type="entry name" value="bL21-like_sf"/>
</dbReference>
<protein>
    <recommendedName>
        <fullName evidence="2">Large ribosomal subunit protein bL21m</fullName>
    </recommendedName>
</protein>
<dbReference type="AlphaFoldDB" id="A0A6A6BSG3"/>
<evidence type="ECO:0000313" key="4">
    <source>
        <dbReference type="Proteomes" id="UP000799438"/>
    </source>
</evidence>
<dbReference type="GeneID" id="54293526"/>
<dbReference type="GO" id="GO:0005762">
    <property type="term" value="C:mitochondrial large ribosomal subunit"/>
    <property type="evidence" value="ECO:0007669"/>
    <property type="project" value="TreeGrafter"/>
</dbReference>
<name>A0A6A6BSG3_9PEZI</name>